<gene>
    <name evidence="2" type="ORF">E3O42_11430</name>
</gene>
<protein>
    <submittedName>
        <fullName evidence="2">Alpha/beta hydrolase</fullName>
    </submittedName>
</protein>
<keyword evidence="2" id="KW-0378">Hydrolase</keyword>
<comment type="caution">
    <text evidence="2">The sequence shown here is derived from an EMBL/GenBank/DDBJ whole genome shotgun (WGS) entry which is preliminary data.</text>
</comment>
<dbReference type="InterPro" id="IPR000073">
    <property type="entry name" value="AB_hydrolase_1"/>
</dbReference>
<name>A0A4R8W612_9MICO</name>
<dbReference type="GO" id="GO:0016787">
    <property type="term" value="F:hydrolase activity"/>
    <property type="evidence" value="ECO:0007669"/>
    <property type="project" value="UniProtKB-KW"/>
</dbReference>
<dbReference type="EMBL" id="SOFL01000036">
    <property type="protein sequence ID" value="TFC01076.1"/>
    <property type="molecule type" value="Genomic_DNA"/>
</dbReference>
<dbReference type="Pfam" id="PF12697">
    <property type="entry name" value="Abhydrolase_6"/>
    <property type="match status" value="1"/>
</dbReference>
<dbReference type="AlphaFoldDB" id="A0A4R8W612"/>
<evidence type="ECO:0000313" key="2">
    <source>
        <dbReference type="EMBL" id="TFC01076.1"/>
    </source>
</evidence>
<sequence>MSTPFNHTVSAAGPACGFTFTGRSNLTGEVGLHSDAPLIIALHGGTYSSEYFDIAGHSLLDNAAVRGIPVIALDRPNYVGSSPLATEGSIIEANAEVLGAAIGSIWDELGGDSAGIVLVAHSIGGAAATIIASTPQTWPLLGLATSGCLVRVPAESAGAWAALPDIPMIDLPVPLKDQLMFGPVETYDDAMPAASYPSNTLVPKAELLDITGGWIARRAETTAKVAVPVHHRQAEFDHLWVTDQGEVNEYRAGFTSAPSIDAQLQLGAGHCIDFHLPSDEFQNSQLDFAQRCLSEGLTR</sequence>
<organism evidence="2 3">
    <name type="scientific">Cryobacterium adonitolivorans</name>
    <dbReference type="NCBI Taxonomy" id="1259189"/>
    <lineage>
        <taxon>Bacteria</taxon>
        <taxon>Bacillati</taxon>
        <taxon>Actinomycetota</taxon>
        <taxon>Actinomycetes</taxon>
        <taxon>Micrococcales</taxon>
        <taxon>Microbacteriaceae</taxon>
        <taxon>Cryobacterium</taxon>
    </lineage>
</organism>
<feature type="domain" description="AB hydrolase-1" evidence="1">
    <location>
        <begin position="39"/>
        <end position="273"/>
    </location>
</feature>
<dbReference type="Gene3D" id="3.40.50.1820">
    <property type="entry name" value="alpha/beta hydrolase"/>
    <property type="match status" value="1"/>
</dbReference>
<evidence type="ECO:0000259" key="1">
    <source>
        <dbReference type="Pfam" id="PF12697"/>
    </source>
</evidence>
<keyword evidence="3" id="KW-1185">Reference proteome</keyword>
<dbReference type="OrthoDB" id="4276066at2"/>
<proteinExistence type="predicted"/>
<evidence type="ECO:0000313" key="3">
    <source>
        <dbReference type="Proteomes" id="UP000297907"/>
    </source>
</evidence>
<reference evidence="2 3" key="1">
    <citation type="submission" date="2019-03" db="EMBL/GenBank/DDBJ databases">
        <title>Genomics of glacier-inhabiting Cryobacterium strains.</title>
        <authorList>
            <person name="Liu Q."/>
            <person name="Xin Y.-H."/>
        </authorList>
    </citation>
    <scope>NUCLEOTIDE SEQUENCE [LARGE SCALE GENOMIC DNA]</scope>
    <source>
        <strain evidence="2 3">RHLS22-1</strain>
    </source>
</reference>
<accession>A0A4R8W612</accession>
<dbReference type="Proteomes" id="UP000297907">
    <property type="component" value="Unassembled WGS sequence"/>
</dbReference>
<dbReference type="SUPFAM" id="SSF53474">
    <property type="entry name" value="alpha/beta-Hydrolases"/>
    <property type="match status" value="1"/>
</dbReference>
<dbReference type="InterPro" id="IPR029058">
    <property type="entry name" value="AB_hydrolase_fold"/>
</dbReference>
<dbReference type="RefSeq" id="WP_134454055.1">
    <property type="nucleotide sequence ID" value="NZ_SOFL01000036.1"/>
</dbReference>